<keyword evidence="4" id="KW-1185">Reference proteome</keyword>
<evidence type="ECO:0000313" key="4">
    <source>
        <dbReference type="Proteomes" id="UP000683386"/>
    </source>
</evidence>
<dbReference type="Proteomes" id="UP000683386">
    <property type="component" value="Segment"/>
</dbReference>
<dbReference type="EMBL" id="MW822144">
    <property type="protein sequence ID" value="QWT29793.1"/>
    <property type="molecule type" value="Genomic_DNA"/>
</dbReference>
<feature type="region of interest" description="Disordered" evidence="2">
    <location>
        <begin position="1"/>
        <end position="68"/>
    </location>
</feature>
<feature type="compositionally biased region" description="Basic and acidic residues" evidence="2">
    <location>
        <begin position="1"/>
        <end position="12"/>
    </location>
</feature>
<evidence type="ECO:0000256" key="2">
    <source>
        <dbReference type="SAM" id="MobiDB-lite"/>
    </source>
</evidence>
<evidence type="ECO:0000256" key="1">
    <source>
        <dbReference type="SAM" id="Coils"/>
    </source>
</evidence>
<evidence type="ECO:0000313" key="3">
    <source>
        <dbReference type="EMBL" id="QWT29793.1"/>
    </source>
</evidence>
<keyword evidence="1" id="KW-0175">Coiled coil</keyword>
<reference evidence="3" key="1">
    <citation type="submission" date="2021-03" db="EMBL/GenBank/DDBJ databases">
        <authorList>
            <person name="Alqahtani R."/>
            <person name="Behailu E."/>
            <person name="Cappabianca D.W."/>
            <person name="Csanadi-Schwartz K.M."/>
            <person name="Dalal A.S."/>
            <person name="Fahim M.S."/>
            <person name="Franklin J.M."/>
            <person name="Gluckman M.H."/>
            <person name="Levine C.J."/>
            <person name="Martin N."/>
            <person name="Milza N."/>
            <person name="Najmabadi R."/>
            <person name="Newman A.M."/>
            <person name="Pajunar M."/>
            <person name="Qalawee I."/>
            <person name="Rizvi A."/>
            <person name="Samuel A."/>
            <person name="Smith A."/>
            <person name="Swann F.E."/>
            <person name="Sweeney P."/>
            <person name="Torres N.R."/>
            <person name="Ventrone L."/>
            <person name="Ventura L."/>
            <person name="Wroe M."/>
            <person name="Acquaye N.A."/>
            <person name="Agnes T.J."/>
            <person name="Ahmed A."/>
            <person name="Ahmed S."/>
            <person name="Amodu B.A."/>
            <person name="Arefeayne N.F."/>
            <person name="Asamoah-Frimpong E.A."/>
            <person name="Attaran A."/>
            <person name="Barragan J.M."/>
            <person name="Baumgarten L.N."/>
            <person name="Berhane B."/>
            <person name="Beyene A."/>
            <person name="Bhattarai B."/>
            <person name="Biondokin D.V."/>
            <person name="Boone B.K."/>
            <person name="Burney S.Z."/>
            <person name="Cayanan J.-R.T."/>
            <person name="Cesta G."/>
            <person name="Chang J."/>
            <person name="Chavez J."/>
            <person name="Chorbajian C."/>
            <person name="Christian S."/>
            <person name="Corns J.R."/>
            <person name="Corns N.R."/>
            <person name="Cowan J.T."/>
            <person name="Coyne C."/>
            <person name="Dadzie B."/>
            <person name="Datu D.-L.V."/>
            <person name="Deng B.C."/>
            <person name="Der L."/>
            <person name="Dickerson K."/>
            <person name="Dozier E."/>
            <person name="Egbunine A.O."/>
            <person name="Farooq M."/>
            <person name="Fonge A.E."/>
            <person name="Ghomsi-Nono M.P."/>
            <person name="Giampietro H."/>
            <person name="Gunnison R.P."/>
            <person name="Han S.H."/>
            <person name="Hennigan A.J."/>
            <person name="Hong A.N."/>
            <person name="Ijomor E.C."/>
            <person name="Jalali A."/>
            <person name="Jamil T.Z."/>
            <person name="Jenkins C.R."/>
            <person name="Joseph M.A."/>
            <person name="Jowanowitch O.J."/>
            <person name="Kang D."/>
            <person name="Khan A."/>
            <person name="Khan Z.K."/>
            <person name="Kiewe T."/>
            <person name="Kjerulf A.B."/>
            <person name="Kolosey V."/>
            <person name="Kurup M."/>
            <person name="Lee V.H."/>
            <person name="Llontop-Maldonado V."/>
            <person name="Long P."/>
            <person name="Lu N."/>
            <person name="Majekodunmi A."/>
            <person name="Malik H.W."/>
            <person name="Marcellino S.C."/>
            <person name="Martinez L.A."/>
            <person name="Meher F.N."/>
            <person name="Michelin M.A."/>
            <person name="Mitchell K.G."/>
            <person name="Mullens W.J."/>
            <person name="Nwakama C."/>
            <person name="Nwosu F.T."/>
            <person name="Oboh E.C."/>
            <person name="Odujinrin O."/>
            <person name="Ogunsan O."/>
            <person name="O'Neill K."/>
            <person name="Oxlaj J.A."/>
            <person name="Patel A.K."/>
            <person name="Patel B.R."/>
            <person name="Pham Q."/>
            <person name="Porter J."/>
            <person name="Portes J."/>
            <person name="Prokopenko A."/>
            <person name="Quraishi M."/>
            <person name="Qureshi M.-A."/>
            <person name="Rivera A."/>
            <person name="Rubalsky V."/>
            <person name="Saikali Y."/>
            <person name="Saqaf K."/>
            <person name="Saroya S.R."/>
            <person name="Seas A."/>
            <person name="Shadrick R.E."/>
            <person name="Sharda N."/>
            <person name="Sigindere M.T."/>
            <person name="Simbi V.G."/>
            <person name="Thuzar C."/>
            <person name="Tran K."/>
            <person name="Tran V.D."/>
            <person name="Trang W."/>
            <person name="Vaishnav N."/>
            <person name="Vuong K."/>
            <person name="Walker C."/>
            <person name="Wallace S.A."/>
            <person name="Warfield J.C."/>
            <person name="Wikina T."/>
            <person name="Wobbeking F.T."/>
            <person name="Worrent L.D."/>
            <person name="Yan T."/>
            <person name="Zehra A."/>
            <person name="Avazpour P."/>
            <person name="Kim F.M."/>
            <person name="Mason K."/>
            <person name="Nguyen D.A."/>
            <person name="Pettit S.M."/>
            <person name="Zhou O.J."/>
            <person name="Brissett D.L."/>
            <person name="Gualtieri C."/>
            <person name="Hufford T.M."/>
            <person name="Ko J.M."/>
            <person name="Novak J.K."/>
            <person name="Smith Z.M."/>
            <person name="Mayer-Bacon C."/>
            <person name="Erill I."/>
            <person name="Caruso S.M."/>
            <person name="Garlena R.A."/>
            <person name="Russell D.A."/>
            <person name="Pope W.H."/>
            <person name="Jacobs-Sera D."/>
            <person name="Hatfull G.F."/>
        </authorList>
    </citation>
    <scope>NUCLEOTIDE SEQUENCE</scope>
</reference>
<dbReference type="GeneID" id="77931484"/>
<sequence>MAKENDDTKPEGTEAEESDEDEDSTAQRILAAAQGKKPAGKKTEEVDDEEEDDLTAEAEAGASDTVPRAEMIKAIKARQAAKAKARELQAKLDEQARKNETEAEAKLREATEKVSKSLTEKYLPALIKTGAEAALLAAQPKKGKAGIPRLIKLMDLSAIEVNEELELEGVEDEVTRLQEEFPELFGEEPAKDDKEDEEEKKPAARRRPATSRSQDGADKKTPPKKRSTSELILARMRGDE</sequence>
<protein>
    <submittedName>
        <fullName evidence="3">Scaffolding protein</fullName>
    </submittedName>
</protein>
<dbReference type="RefSeq" id="YP_010655618.1">
    <property type="nucleotide sequence ID" value="NC_070830.1"/>
</dbReference>
<proteinExistence type="predicted"/>
<feature type="coiled-coil region" evidence="1">
    <location>
        <begin position="71"/>
        <end position="113"/>
    </location>
</feature>
<dbReference type="KEGG" id="vg:77931484"/>
<name>A0A8F2E6B5_9CAUD</name>
<feature type="compositionally biased region" description="Acidic residues" evidence="2">
    <location>
        <begin position="13"/>
        <end position="24"/>
    </location>
</feature>
<gene>
    <name evidence="3" type="primary">12</name>
    <name evidence="3" type="ORF">SEA_KIMJONGPHILL_12</name>
</gene>
<feature type="region of interest" description="Disordered" evidence="2">
    <location>
        <begin position="168"/>
        <end position="240"/>
    </location>
</feature>
<feature type="compositionally biased region" description="Acidic residues" evidence="2">
    <location>
        <begin position="45"/>
        <end position="56"/>
    </location>
</feature>
<organism evidence="3 4">
    <name type="scientific">Streptomyces phage KimJongPhill</name>
    <dbReference type="NCBI Taxonomy" id="2848886"/>
    <lineage>
        <taxon>Viruses</taxon>
        <taxon>Duplodnaviria</taxon>
        <taxon>Heunggongvirae</taxon>
        <taxon>Uroviricota</taxon>
        <taxon>Caudoviricetes</taxon>
        <taxon>Zukovirus</taxon>
        <taxon>Zukovirus phill</taxon>
    </lineage>
</organism>
<accession>A0A8F2E6B5</accession>